<sequence length="637" mass="72101">MGLVWSAKQDKFDNTLPENGGKNCLYSPDDSCDDSEENFYETMERQSQSSCCDNLVQELEIDSENFVKQSLTTTGTSSDVRHSGNTSKPALQGKSSNVGEFSRKISETNSKCVANEEESVCIDNSIDRWKTEVDISRVDPLLVEREKQIPEYSTFSQPFLPKEKLLQGKYAIKSFSDSAMQHEDKIPEPARQGLSSNICGLNTGEIFRLSQETNTKCIANEKDSDCSVSSIDRWMTEGNKNRSDPSLVQGEDQMIECSTFSLPFISEEKLFQRKYASKSISEPAMSVAVDNLHQQQSKVPLPCAWQVDIDCFKSKKRKKLPKKYLRNRDEDSQANYGDENGRSIASDNQGLHQRGCLASTDIATQEMMARRKVLDLRRWYCMSRPQYKKSCGISSVVSCWNFLFSSLGAGSLQPLTQEVALDILGFKPPFGEIRFGPFTGNATLMRWFKQLCNHFRVDGDAYILYKPKGKSRTIGLSGEEALRQLKKGLHNPQMAFIYHCYNHYFCPIGYEDSPIKAVDAYRAQLYEDEVKTWILIGDPSCKHPSIHCKSWADIQTDLNNEAPFYLNIRQLHKGILQRNVKKTGGNLHCIMAFHKSTWKHHRKAMAATGKRVSLDEEESQSYGSISEEHLPSDSSDS</sequence>
<reference evidence="5" key="1">
    <citation type="journal article" date="2017" name="bioRxiv">
        <title>Comparative analysis of the genomes of Stylophora pistillata and Acropora digitifera provides evidence for extensive differences between species of corals.</title>
        <authorList>
            <person name="Voolstra C.R."/>
            <person name="Li Y."/>
            <person name="Liew Y.J."/>
            <person name="Baumgarten S."/>
            <person name="Zoccola D."/>
            <person name="Flot J.-F."/>
            <person name="Tambutte S."/>
            <person name="Allemand D."/>
            <person name="Aranda M."/>
        </authorList>
    </citation>
    <scope>NUCLEOTIDE SEQUENCE [LARGE SCALE GENOMIC DNA]</scope>
</reference>
<accession>A0A2B4RE13</accession>
<evidence type="ECO:0000256" key="3">
    <source>
        <dbReference type="SAM" id="MobiDB-lite"/>
    </source>
</evidence>
<evidence type="ECO:0000256" key="2">
    <source>
        <dbReference type="ARBA" id="ARBA00023242"/>
    </source>
</evidence>
<evidence type="ECO:0000313" key="4">
    <source>
        <dbReference type="EMBL" id="PFX15871.1"/>
    </source>
</evidence>
<gene>
    <name evidence="4" type="primary">Bivm</name>
    <name evidence="4" type="ORF">AWC38_SpisGene19877</name>
</gene>
<keyword evidence="2" id="KW-0539">Nucleus</keyword>
<dbReference type="AlphaFoldDB" id="A0A2B4RE13"/>
<feature type="region of interest" description="Disordered" evidence="3">
    <location>
        <begin position="323"/>
        <end position="347"/>
    </location>
</feature>
<feature type="region of interest" description="Disordered" evidence="3">
    <location>
        <begin position="609"/>
        <end position="637"/>
    </location>
</feature>
<dbReference type="EMBL" id="LSMT01000600">
    <property type="protein sequence ID" value="PFX15871.1"/>
    <property type="molecule type" value="Genomic_DNA"/>
</dbReference>
<keyword evidence="5" id="KW-1185">Reference proteome</keyword>
<dbReference type="OrthoDB" id="31113at2759"/>
<proteinExistence type="predicted"/>
<feature type="region of interest" description="Disordered" evidence="3">
    <location>
        <begin position="72"/>
        <end position="99"/>
    </location>
</feature>
<dbReference type="PANTHER" id="PTHR16171:SF12">
    <property type="entry name" value="BASIC IMMUNOGLOBULIN-LIKE VARIABLE MOTIF-CONTAINING PROTEIN"/>
    <property type="match status" value="1"/>
</dbReference>
<comment type="caution">
    <text evidence="4">The sequence shown here is derived from an EMBL/GenBank/DDBJ whole genome shotgun (WGS) entry which is preliminary data.</text>
</comment>
<comment type="subcellular location">
    <subcellularLocation>
        <location evidence="1">Nucleus</location>
    </subcellularLocation>
</comment>
<name>A0A2B4RE13_STYPI</name>
<dbReference type="Proteomes" id="UP000225706">
    <property type="component" value="Unassembled WGS sequence"/>
</dbReference>
<dbReference type="PANTHER" id="PTHR16171">
    <property type="entry name" value="DNA REPAIR PROTEIN COMPLEMENTING XP-G CELLS-RELATED"/>
    <property type="match status" value="1"/>
</dbReference>
<evidence type="ECO:0000313" key="5">
    <source>
        <dbReference type="Proteomes" id="UP000225706"/>
    </source>
</evidence>
<organism evidence="4 5">
    <name type="scientific">Stylophora pistillata</name>
    <name type="common">Smooth cauliflower coral</name>
    <dbReference type="NCBI Taxonomy" id="50429"/>
    <lineage>
        <taxon>Eukaryota</taxon>
        <taxon>Metazoa</taxon>
        <taxon>Cnidaria</taxon>
        <taxon>Anthozoa</taxon>
        <taxon>Hexacorallia</taxon>
        <taxon>Scleractinia</taxon>
        <taxon>Astrocoeniina</taxon>
        <taxon>Pocilloporidae</taxon>
        <taxon>Stylophora</taxon>
    </lineage>
</organism>
<evidence type="ECO:0000256" key="1">
    <source>
        <dbReference type="ARBA" id="ARBA00004123"/>
    </source>
</evidence>
<dbReference type="GO" id="GO:0005634">
    <property type="term" value="C:nucleus"/>
    <property type="evidence" value="ECO:0007669"/>
    <property type="project" value="UniProtKB-SubCell"/>
</dbReference>
<dbReference type="STRING" id="50429.A0A2B4RE13"/>
<protein>
    <submittedName>
        <fullName evidence="4">Basic immunoglobulin-like variable motif-containing protein</fullName>
    </submittedName>
</protein>